<dbReference type="AlphaFoldDB" id="M1DFD0"/>
<accession>M1DFD0</accession>
<dbReference type="Proteomes" id="UP000011115">
    <property type="component" value="Unassembled WGS sequence"/>
</dbReference>
<feature type="compositionally biased region" description="Polar residues" evidence="1">
    <location>
        <begin position="78"/>
        <end position="89"/>
    </location>
</feature>
<reference evidence="2" key="2">
    <citation type="submission" date="2015-06" db="UniProtKB">
        <authorList>
            <consortium name="EnsemblPlants"/>
        </authorList>
    </citation>
    <scope>IDENTIFICATION</scope>
    <source>
        <strain evidence="2">DM1-3 516 R44</strain>
    </source>
</reference>
<evidence type="ECO:0000256" key="1">
    <source>
        <dbReference type="SAM" id="MobiDB-lite"/>
    </source>
</evidence>
<feature type="compositionally biased region" description="Basic and acidic residues" evidence="1">
    <location>
        <begin position="90"/>
        <end position="101"/>
    </location>
</feature>
<dbReference type="Gramene" id="PGSC0003DMT400088161">
    <property type="protein sequence ID" value="PGSC0003DMT400088161"/>
    <property type="gene ID" value="PGSC0003DMG400037732"/>
</dbReference>
<keyword evidence="3" id="KW-1185">Reference proteome</keyword>
<feature type="region of interest" description="Disordered" evidence="1">
    <location>
        <begin position="64"/>
        <end position="110"/>
    </location>
</feature>
<name>M1DFD0_SOLTU</name>
<dbReference type="EnsemblPlants" id="PGSC0003DMT400088161">
    <property type="protein sequence ID" value="PGSC0003DMT400088161"/>
    <property type="gene ID" value="PGSC0003DMG400037732"/>
</dbReference>
<dbReference type="HOGENOM" id="CLU_1889487_0_0_1"/>
<evidence type="ECO:0000313" key="3">
    <source>
        <dbReference type="Proteomes" id="UP000011115"/>
    </source>
</evidence>
<protein>
    <submittedName>
        <fullName evidence="2">Uncharacterized protein</fullName>
    </submittedName>
</protein>
<evidence type="ECO:0000313" key="2">
    <source>
        <dbReference type="EnsemblPlants" id="PGSC0003DMT400088161"/>
    </source>
</evidence>
<organism evidence="2 3">
    <name type="scientific">Solanum tuberosum</name>
    <name type="common">Potato</name>
    <dbReference type="NCBI Taxonomy" id="4113"/>
    <lineage>
        <taxon>Eukaryota</taxon>
        <taxon>Viridiplantae</taxon>
        <taxon>Streptophyta</taxon>
        <taxon>Embryophyta</taxon>
        <taxon>Tracheophyta</taxon>
        <taxon>Spermatophyta</taxon>
        <taxon>Magnoliopsida</taxon>
        <taxon>eudicotyledons</taxon>
        <taxon>Gunneridae</taxon>
        <taxon>Pentapetalae</taxon>
        <taxon>asterids</taxon>
        <taxon>lamiids</taxon>
        <taxon>Solanales</taxon>
        <taxon>Solanaceae</taxon>
        <taxon>Solanoideae</taxon>
        <taxon>Solaneae</taxon>
        <taxon>Solanum</taxon>
    </lineage>
</organism>
<reference evidence="3" key="1">
    <citation type="journal article" date="2011" name="Nature">
        <title>Genome sequence and analysis of the tuber crop potato.</title>
        <authorList>
            <consortium name="The Potato Genome Sequencing Consortium"/>
        </authorList>
    </citation>
    <scope>NUCLEOTIDE SEQUENCE [LARGE SCALE GENOMIC DNA]</scope>
    <source>
        <strain evidence="3">cv. DM1-3 516 R44</strain>
    </source>
</reference>
<proteinExistence type="predicted"/>
<dbReference type="PaxDb" id="4113-PGSC0003DMT400088161"/>
<dbReference type="InParanoid" id="M1DFD0"/>
<sequence>MGWRAGTFGELKRHSVTRRVGLASIRLSFLQFFTHFCLTTNKRNEFGKGRIKFLRVSCLFRGSKQQQATVKPPAAGERSSQQQAPASSYEQEHPATSEKPRTTSRRSSSYPSAASLSLLFSSPSILQQLSARVSH</sequence>